<evidence type="ECO:0000313" key="2">
    <source>
        <dbReference type="EMBL" id="GAH32941.1"/>
    </source>
</evidence>
<protein>
    <submittedName>
        <fullName evidence="2">Uncharacterized protein</fullName>
    </submittedName>
</protein>
<keyword evidence="1" id="KW-0472">Membrane</keyword>
<keyword evidence="1" id="KW-1133">Transmembrane helix</keyword>
<dbReference type="AlphaFoldDB" id="X1EHZ6"/>
<evidence type="ECO:0000256" key="1">
    <source>
        <dbReference type="SAM" id="Phobius"/>
    </source>
</evidence>
<feature type="non-terminal residue" evidence="2">
    <location>
        <position position="1"/>
    </location>
</feature>
<gene>
    <name evidence="2" type="ORF">S03H2_21955</name>
</gene>
<sequence>DKARESQQTIQQPPLEVPNTQDYLILRELDSNVKTNKKLLMATLVFSLFTLLALVGIFAMNI</sequence>
<name>X1EHZ6_9ZZZZ</name>
<feature type="transmembrane region" description="Helical" evidence="1">
    <location>
        <begin position="39"/>
        <end position="60"/>
    </location>
</feature>
<accession>X1EHZ6</accession>
<proteinExistence type="predicted"/>
<organism evidence="2">
    <name type="scientific">marine sediment metagenome</name>
    <dbReference type="NCBI Taxonomy" id="412755"/>
    <lineage>
        <taxon>unclassified sequences</taxon>
        <taxon>metagenomes</taxon>
        <taxon>ecological metagenomes</taxon>
    </lineage>
</organism>
<keyword evidence="1" id="KW-0812">Transmembrane</keyword>
<comment type="caution">
    <text evidence="2">The sequence shown here is derived from an EMBL/GenBank/DDBJ whole genome shotgun (WGS) entry which is preliminary data.</text>
</comment>
<dbReference type="EMBL" id="BARU01011751">
    <property type="protein sequence ID" value="GAH32941.1"/>
    <property type="molecule type" value="Genomic_DNA"/>
</dbReference>
<reference evidence="2" key="1">
    <citation type="journal article" date="2014" name="Front. Microbiol.">
        <title>High frequency of phylogenetically diverse reductive dehalogenase-homologous genes in deep subseafloor sedimentary metagenomes.</title>
        <authorList>
            <person name="Kawai M."/>
            <person name="Futagami T."/>
            <person name="Toyoda A."/>
            <person name="Takaki Y."/>
            <person name="Nishi S."/>
            <person name="Hori S."/>
            <person name="Arai W."/>
            <person name="Tsubouchi T."/>
            <person name="Morono Y."/>
            <person name="Uchiyama I."/>
            <person name="Ito T."/>
            <person name="Fujiyama A."/>
            <person name="Inagaki F."/>
            <person name="Takami H."/>
        </authorList>
    </citation>
    <scope>NUCLEOTIDE SEQUENCE</scope>
    <source>
        <strain evidence="2">Expedition CK06-06</strain>
    </source>
</reference>